<organism evidence="1 2">
    <name type="scientific">Klebsiella pneumoniae</name>
    <dbReference type="NCBI Taxonomy" id="573"/>
    <lineage>
        <taxon>Bacteria</taxon>
        <taxon>Pseudomonadati</taxon>
        <taxon>Pseudomonadota</taxon>
        <taxon>Gammaproteobacteria</taxon>
        <taxon>Enterobacterales</taxon>
        <taxon>Enterobacteriaceae</taxon>
        <taxon>Klebsiella/Raoultella group</taxon>
        <taxon>Klebsiella</taxon>
        <taxon>Klebsiella pneumoniae complex</taxon>
    </lineage>
</organism>
<sequence>MTPRGLSYKAGDSWKASAKGKEQPAGWCLSDTTGRSYAIDPITLPSARGQGEPLTGKLTLPPGATVEHMLMESDDQKLLMASDAGYGFVCTFNDLVARNRAGKALITLPDNAHVMPPLVIEDESDMLLAITAAGRMLMFPVSDLPQLSKGKGNKIISIPAAEAAAGQDGLAHLFVLPPQSTLTIHVGKRKIKLRPEELQKVTGERGRRGSLMRGLQKIDRVEIDSPRRAAAGDSEE</sequence>
<dbReference type="GO" id="GO:0005524">
    <property type="term" value="F:ATP binding"/>
    <property type="evidence" value="ECO:0007669"/>
    <property type="project" value="InterPro"/>
</dbReference>
<evidence type="ECO:0000313" key="2">
    <source>
        <dbReference type="Proteomes" id="UP000255518"/>
    </source>
</evidence>
<gene>
    <name evidence="1" type="primary">parC_1</name>
    <name evidence="1" type="ORF">NCTC13443_06413</name>
</gene>
<dbReference type="InterPro" id="IPR050220">
    <property type="entry name" value="Type_II_DNA_Topoisomerases"/>
</dbReference>
<protein>
    <submittedName>
        <fullName evidence="1">Topoisomerase IV subunit A</fullName>
        <ecNumber evidence="1">5.99.1.-</ecNumber>
    </submittedName>
</protein>
<dbReference type="InterPro" id="IPR035516">
    <property type="entry name" value="Gyrase/topoIV_suA_C"/>
</dbReference>
<dbReference type="Proteomes" id="UP000255518">
    <property type="component" value="Unassembled WGS sequence"/>
</dbReference>
<dbReference type="GO" id="GO:0009330">
    <property type="term" value="C:DNA topoisomerase type II (double strand cut, ATP-hydrolyzing) complex"/>
    <property type="evidence" value="ECO:0007669"/>
    <property type="project" value="TreeGrafter"/>
</dbReference>
<dbReference type="GO" id="GO:0006265">
    <property type="term" value="P:DNA topological change"/>
    <property type="evidence" value="ECO:0007669"/>
    <property type="project" value="InterPro"/>
</dbReference>
<evidence type="ECO:0000313" key="1">
    <source>
        <dbReference type="EMBL" id="STT06464.1"/>
    </source>
</evidence>
<dbReference type="GO" id="GO:0005737">
    <property type="term" value="C:cytoplasm"/>
    <property type="evidence" value="ECO:0007669"/>
    <property type="project" value="TreeGrafter"/>
</dbReference>
<keyword evidence="1" id="KW-0413">Isomerase</keyword>
<dbReference type="Gene3D" id="2.120.10.90">
    <property type="entry name" value="DNA gyrase/topoisomerase IV, subunit A, C-terminal"/>
    <property type="match status" value="1"/>
</dbReference>
<dbReference type="EC" id="5.99.1.-" evidence="1"/>
<dbReference type="SUPFAM" id="SSF101904">
    <property type="entry name" value="GyrA/ParC C-terminal domain-like"/>
    <property type="match status" value="1"/>
</dbReference>
<accession>A0A377V875</accession>
<dbReference type="PANTHER" id="PTHR43493:SF1">
    <property type="entry name" value="DNA TOPOISOMERASE 4 SUBUNIT A"/>
    <property type="match status" value="1"/>
</dbReference>
<reference evidence="1 2" key="1">
    <citation type="submission" date="2018-06" db="EMBL/GenBank/DDBJ databases">
        <authorList>
            <consortium name="Pathogen Informatics"/>
            <person name="Doyle S."/>
        </authorList>
    </citation>
    <scope>NUCLEOTIDE SEQUENCE [LARGE SCALE GENOMIC DNA]</scope>
    <source>
        <strain evidence="1 2">NCTC13443</strain>
    </source>
</reference>
<name>A0A377V875_KLEPN</name>
<dbReference type="GO" id="GO:0003918">
    <property type="term" value="F:DNA topoisomerase type II (double strand cut, ATP-hydrolyzing) activity"/>
    <property type="evidence" value="ECO:0007669"/>
    <property type="project" value="TreeGrafter"/>
</dbReference>
<dbReference type="PANTHER" id="PTHR43493">
    <property type="entry name" value="DNA GYRASE/TOPOISOMERASE SUBUNIT A"/>
    <property type="match status" value="1"/>
</dbReference>
<dbReference type="AlphaFoldDB" id="A0A377V875"/>
<dbReference type="Pfam" id="PF03989">
    <property type="entry name" value="DNA_gyraseA_C"/>
    <property type="match status" value="2"/>
</dbReference>
<dbReference type="EMBL" id="UGKT01000001">
    <property type="protein sequence ID" value="STT06464.1"/>
    <property type="molecule type" value="Genomic_DNA"/>
</dbReference>
<dbReference type="GO" id="GO:0003677">
    <property type="term" value="F:DNA binding"/>
    <property type="evidence" value="ECO:0007669"/>
    <property type="project" value="InterPro"/>
</dbReference>
<dbReference type="GO" id="GO:0007059">
    <property type="term" value="P:chromosome segregation"/>
    <property type="evidence" value="ECO:0007669"/>
    <property type="project" value="TreeGrafter"/>
</dbReference>
<proteinExistence type="predicted"/>
<dbReference type="InterPro" id="IPR006691">
    <property type="entry name" value="GyrA/parC_rep"/>
</dbReference>